<name>A9CUB9_9FLAO</name>
<organism evidence="1 2">
    <name type="scientific">Kordia algicida OT-1</name>
    <dbReference type="NCBI Taxonomy" id="391587"/>
    <lineage>
        <taxon>Bacteria</taxon>
        <taxon>Pseudomonadati</taxon>
        <taxon>Bacteroidota</taxon>
        <taxon>Flavobacteriia</taxon>
        <taxon>Flavobacteriales</taxon>
        <taxon>Flavobacteriaceae</taxon>
        <taxon>Kordia</taxon>
    </lineage>
</organism>
<comment type="caution">
    <text evidence="1">The sequence shown here is derived from an EMBL/GenBank/DDBJ whole genome shotgun (WGS) entry which is preliminary data.</text>
</comment>
<dbReference type="EMBL" id="ABIB01000029">
    <property type="protein sequence ID" value="EDP94112.1"/>
    <property type="molecule type" value="Genomic_DNA"/>
</dbReference>
<reference evidence="1 2" key="1">
    <citation type="journal article" date="2011" name="J. Bacteriol.">
        <title>Genome sequence of the algicidal bacterium Kordia algicida OT-1.</title>
        <authorList>
            <person name="Lee H.S."/>
            <person name="Kang S.G."/>
            <person name="Kwon K.K."/>
            <person name="Lee J.H."/>
            <person name="Kim S.J."/>
        </authorList>
    </citation>
    <scope>NUCLEOTIDE SEQUENCE [LARGE SCALE GENOMIC DNA]</scope>
    <source>
        <strain evidence="1 2">OT-1</strain>
    </source>
</reference>
<proteinExistence type="predicted"/>
<protein>
    <submittedName>
        <fullName evidence="1">Uncharacterized protein</fullName>
    </submittedName>
</protein>
<gene>
    <name evidence="1" type="ORF">KAOT1_02161</name>
</gene>
<dbReference type="Proteomes" id="UP000002945">
    <property type="component" value="Unassembled WGS sequence"/>
</dbReference>
<accession>A9CUB9</accession>
<sequence>MIKLAIIKKKKRIYLFRELIKYTPINRIKAAINDCVVSCSFNTYQRECPVKCVSVESYLEVFQRYEINSIKKRGLLAKITSLNIAQD</sequence>
<dbReference type="AlphaFoldDB" id="A9CUB9"/>
<dbReference type="HOGENOM" id="CLU_2479277_0_0_10"/>
<evidence type="ECO:0000313" key="2">
    <source>
        <dbReference type="Proteomes" id="UP000002945"/>
    </source>
</evidence>
<evidence type="ECO:0000313" key="1">
    <source>
        <dbReference type="EMBL" id="EDP94112.1"/>
    </source>
</evidence>
<keyword evidence="2" id="KW-1185">Reference proteome</keyword>